<reference evidence="1" key="1">
    <citation type="submission" date="2016-10" db="EMBL/GenBank/DDBJ databases">
        <title>Sequence of Gallionella enrichment culture.</title>
        <authorList>
            <person name="Poehlein A."/>
            <person name="Muehling M."/>
            <person name="Daniel R."/>
        </authorList>
    </citation>
    <scope>NUCLEOTIDE SEQUENCE</scope>
</reference>
<evidence type="ECO:0000313" key="1">
    <source>
        <dbReference type="EMBL" id="OIR05253.1"/>
    </source>
</evidence>
<gene>
    <name evidence="1" type="ORF">GALL_125650</name>
</gene>
<accession>A0A1J5SMD2</accession>
<dbReference type="AlphaFoldDB" id="A0A1J5SMD2"/>
<name>A0A1J5SMD2_9ZZZZ</name>
<comment type="caution">
    <text evidence="1">The sequence shown here is derived from an EMBL/GenBank/DDBJ whole genome shotgun (WGS) entry which is preliminary data.</text>
</comment>
<organism evidence="1">
    <name type="scientific">mine drainage metagenome</name>
    <dbReference type="NCBI Taxonomy" id="410659"/>
    <lineage>
        <taxon>unclassified sequences</taxon>
        <taxon>metagenomes</taxon>
        <taxon>ecological metagenomes</taxon>
    </lineage>
</organism>
<protein>
    <submittedName>
        <fullName evidence="1">Uncharacterized protein</fullName>
    </submittedName>
</protein>
<proteinExistence type="predicted"/>
<sequence length="42" mass="4992">MGRRGPYGLQSWYQTIWYQQSDPLETRVFRLVPVLPDPDPLD</sequence>
<dbReference type="EMBL" id="MLJW01000051">
    <property type="protein sequence ID" value="OIR05253.1"/>
    <property type="molecule type" value="Genomic_DNA"/>
</dbReference>